<feature type="transmembrane region" description="Helical" evidence="5">
    <location>
        <begin position="84"/>
        <end position="104"/>
    </location>
</feature>
<dbReference type="RefSeq" id="XP_016770560.2">
    <property type="nucleotide sequence ID" value="XM_016915071.2"/>
</dbReference>
<keyword evidence="8" id="KW-1185">Reference proteome</keyword>
<accession>A0A8B7KQ87</accession>
<gene>
    <name evidence="9 10" type="primary">LOC107965219</name>
</gene>
<evidence type="ECO:0000313" key="8">
    <source>
        <dbReference type="Proteomes" id="UP000005203"/>
    </source>
</evidence>
<feature type="transmembrane region" description="Helical" evidence="5">
    <location>
        <begin position="44"/>
        <end position="64"/>
    </location>
</feature>
<feature type="transmembrane region" description="Helical" evidence="5">
    <location>
        <begin position="208"/>
        <end position="231"/>
    </location>
</feature>
<dbReference type="InterPro" id="IPR011701">
    <property type="entry name" value="MFS"/>
</dbReference>
<dbReference type="GO" id="GO:0016020">
    <property type="term" value="C:membrane"/>
    <property type="evidence" value="ECO:0007669"/>
    <property type="project" value="UniProtKB-SubCell"/>
</dbReference>
<accession>A0A8B7KNG1</accession>
<sequence length="480" mass="54177">MRMTDEKDLNEVLCVKNVVKTINKNEKNNDNDNSLETKVYKKRWLILSLFIVYTGMSNFQWIQYSIVSNIVRRYYGVSSLAVDWTAMAFMAYYLIFIYPATYMVNRWGLRWSNIIGCCVTCLGSWIKVLSVSPDRFWVTFIGQSLVASTQTIILTLPGRLAAQWFAADELSTATSLSIFGNQMGIALSFLITPIIVKNHENLDDIGAGLSHLFWGVAIILTVALILIVILFEDDPEIPPSKTRALQKLNEMQVEESLIEPIKRLFKNKYYMSLCNSYGLSIGVLNVVGTLLNQIYLVHFENGEEDAGRIGLVMIITGMIGSVSFGVILDKTHKYKETAVVVYFLSLGGQIFFSTFTFLEMKWMVYLGSVFLGYFLVGYVALGYEMCAEYTYPESEGITAGILNVANNVYGIVLILIMGRLLEVYGDIPVHVGLCIALLIGFIMTLLTKDVQRRQDARNSVHYVGVEQSDKSNERNRLEKN</sequence>
<accession>A0A7M7IL08</accession>
<dbReference type="EnsemblMetazoa" id="XM_016915072">
    <property type="protein sequence ID" value="XP_016770561"/>
    <property type="gene ID" value="LOC107965219"/>
</dbReference>
<name>A0A7M7IJ34_APIME</name>
<feature type="transmembrane region" description="Helical" evidence="5">
    <location>
        <begin position="340"/>
        <end position="358"/>
    </location>
</feature>
<dbReference type="PANTHER" id="PTHR10924:SF4">
    <property type="entry name" value="GH15861P"/>
    <property type="match status" value="1"/>
</dbReference>
<dbReference type="OrthoDB" id="422206at2759"/>
<reference evidence="7" key="1">
    <citation type="submission" date="2021-01" db="UniProtKB">
        <authorList>
            <consortium name="EnsemblMetazoa"/>
        </authorList>
    </citation>
    <scope>IDENTIFICATION</scope>
    <source>
        <strain evidence="7">DH4</strain>
    </source>
</reference>
<keyword evidence="9 10" id="KW-0675">Receptor</keyword>
<proteinExistence type="predicted"/>
<protein>
    <submittedName>
        <fullName evidence="9 10">Feline leukemia virus subgroup C receptor-related protein 2</fullName>
    </submittedName>
</protein>
<dbReference type="InterPro" id="IPR036259">
    <property type="entry name" value="MFS_trans_sf"/>
</dbReference>
<dbReference type="EnsemblMetazoa" id="XM_016915071">
    <property type="protein sequence ID" value="XP_016770560"/>
    <property type="gene ID" value="LOC107965219"/>
</dbReference>
<dbReference type="SUPFAM" id="SSF103473">
    <property type="entry name" value="MFS general substrate transporter"/>
    <property type="match status" value="1"/>
</dbReference>
<dbReference type="KEGG" id="ame:107965219"/>
<evidence type="ECO:0000256" key="5">
    <source>
        <dbReference type="SAM" id="Phobius"/>
    </source>
</evidence>
<dbReference type="GeneID" id="107965219"/>
<reference evidence="9 10" key="2">
    <citation type="submission" date="2025-04" db="UniProtKB">
        <authorList>
            <consortium name="RefSeq"/>
        </authorList>
    </citation>
    <scope>IDENTIFICATION</scope>
    <source>
        <strain evidence="9 10">DH4</strain>
        <tissue evidence="9 10">Whole body</tissue>
    </source>
</reference>
<feature type="transmembrane region" description="Helical" evidence="5">
    <location>
        <begin position="111"/>
        <end position="130"/>
    </location>
</feature>
<evidence type="ECO:0000313" key="10">
    <source>
        <dbReference type="RefSeq" id="XP_016770561.2"/>
    </source>
</evidence>
<evidence type="ECO:0000313" key="9">
    <source>
        <dbReference type="RefSeq" id="XP_016770560.2"/>
    </source>
</evidence>
<evidence type="ECO:0000256" key="4">
    <source>
        <dbReference type="ARBA" id="ARBA00023136"/>
    </source>
</evidence>
<dbReference type="Pfam" id="PF07690">
    <property type="entry name" value="MFS_1"/>
    <property type="match status" value="1"/>
</dbReference>
<evidence type="ECO:0000256" key="1">
    <source>
        <dbReference type="ARBA" id="ARBA00004141"/>
    </source>
</evidence>
<dbReference type="RefSeq" id="XP_016770561.2">
    <property type="nucleotide sequence ID" value="XM_016915072.2"/>
</dbReference>
<organism evidence="7">
    <name type="scientific">Apis mellifera</name>
    <name type="common">Honeybee</name>
    <dbReference type="NCBI Taxonomy" id="7460"/>
    <lineage>
        <taxon>Eukaryota</taxon>
        <taxon>Metazoa</taxon>
        <taxon>Ecdysozoa</taxon>
        <taxon>Arthropoda</taxon>
        <taxon>Hexapoda</taxon>
        <taxon>Insecta</taxon>
        <taxon>Pterygota</taxon>
        <taxon>Neoptera</taxon>
        <taxon>Endopterygota</taxon>
        <taxon>Hymenoptera</taxon>
        <taxon>Apocrita</taxon>
        <taxon>Aculeata</taxon>
        <taxon>Apoidea</taxon>
        <taxon>Anthophila</taxon>
        <taxon>Apidae</taxon>
        <taxon>Apis</taxon>
    </lineage>
</organism>
<feature type="domain" description="Major facilitator superfamily (MFS) profile" evidence="6">
    <location>
        <begin position="43"/>
        <end position="452"/>
    </location>
</feature>
<evidence type="ECO:0000259" key="6">
    <source>
        <dbReference type="PROSITE" id="PS50850"/>
    </source>
</evidence>
<feature type="transmembrane region" description="Helical" evidence="5">
    <location>
        <begin position="276"/>
        <end position="297"/>
    </location>
</feature>
<keyword evidence="3 5" id="KW-1133">Transmembrane helix</keyword>
<evidence type="ECO:0000313" key="7">
    <source>
        <dbReference type="EnsemblMetazoa" id="XP_016770560"/>
    </source>
</evidence>
<dbReference type="PANTHER" id="PTHR10924">
    <property type="entry name" value="MAJOR FACILITATOR SUPERFAMILY PROTEIN-RELATED"/>
    <property type="match status" value="1"/>
</dbReference>
<dbReference type="Gene3D" id="1.20.1250.20">
    <property type="entry name" value="MFS general substrate transporter like domains"/>
    <property type="match status" value="1"/>
</dbReference>
<keyword evidence="2 5" id="KW-0812">Transmembrane</keyword>
<dbReference type="PROSITE" id="PS50850">
    <property type="entry name" value="MFS"/>
    <property type="match status" value="1"/>
</dbReference>
<feature type="transmembrane region" description="Helical" evidence="5">
    <location>
        <begin position="427"/>
        <end position="447"/>
    </location>
</feature>
<accession>A0A7M7IJ34</accession>
<feature type="transmembrane region" description="Helical" evidence="5">
    <location>
        <begin position="136"/>
        <end position="156"/>
    </location>
</feature>
<evidence type="ECO:0000256" key="3">
    <source>
        <dbReference type="ARBA" id="ARBA00022989"/>
    </source>
</evidence>
<dbReference type="InterPro" id="IPR020846">
    <property type="entry name" value="MFS_dom"/>
</dbReference>
<evidence type="ECO:0000256" key="2">
    <source>
        <dbReference type="ARBA" id="ARBA00022692"/>
    </source>
</evidence>
<feature type="transmembrane region" description="Helical" evidence="5">
    <location>
        <begin position="309"/>
        <end position="328"/>
    </location>
</feature>
<dbReference type="GO" id="GO:0097037">
    <property type="term" value="P:heme export"/>
    <property type="evidence" value="ECO:0007669"/>
    <property type="project" value="TreeGrafter"/>
</dbReference>
<dbReference type="AlphaFoldDB" id="A0A7M7IJ34"/>
<dbReference type="InterPro" id="IPR049680">
    <property type="entry name" value="FLVCR1-2_SLC49-like"/>
</dbReference>
<feature type="transmembrane region" description="Helical" evidence="5">
    <location>
        <begin position="364"/>
        <end position="383"/>
    </location>
</feature>
<feature type="transmembrane region" description="Helical" evidence="5">
    <location>
        <begin position="404"/>
        <end position="421"/>
    </location>
</feature>
<dbReference type="GO" id="GO:0015232">
    <property type="term" value="F:heme transmembrane transporter activity"/>
    <property type="evidence" value="ECO:0007669"/>
    <property type="project" value="TreeGrafter"/>
</dbReference>
<feature type="transmembrane region" description="Helical" evidence="5">
    <location>
        <begin position="176"/>
        <end position="196"/>
    </location>
</feature>
<keyword evidence="4 5" id="KW-0472">Membrane</keyword>
<dbReference type="Proteomes" id="UP000005203">
    <property type="component" value="Linkage group LG11"/>
</dbReference>
<dbReference type="GO" id="GO:0020037">
    <property type="term" value="F:heme binding"/>
    <property type="evidence" value="ECO:0007669"/>
    <property type="project" value="TreeGrafter"/>
</dbReference>
<comment type="subcellular location">
    <subcellularLocation>
        <location evidence="1">Membrane</location>
        <topology evidence="1">Multi-pass membrane protein</topology>
    </subcellularLocation>
</comment>